<keyword evidence="2" id="KW-1185">Reference proteome</keyword>
<organism evidence="1 2">
    <name type="scientific">Allorhodopirellula heiligendammensis</name>
    <dbReference type="NCBI Taxonomy" id="2714739"/>
    <lineage>
        <taxon>Bacteria</taxon>
        <taxon>Pseudomonadati</taxon>
        <taxon>Planctomycetota</taxon>
        <taxon>Planctomycetia</taxon>
        <taxon>Pirellulales</taxon>
        <taxon>Pirellulaceae</taxon>
        <taxon>Allorhodopirellula</taxon>
    </lineage>
</organism>
<comment type="caution">
    <text evidence="1">The sequence shown here is derived from an EMBL/GenBank/DDBJ whole genome shotgun (WGS) entry which is preliminary data.</text>
</comment>
<gene>
    <name evidence="1" type="ORF">Poly21_49440</name>
</gene>
<name>A0A5C6BH89_9BACT</name>
<evidence type="ECO:0000313" key="2">
    <source>
        <dbReference type="Proteomes" id="UP000319908"/>
    </source>
</evidence>
<dbReference type="AlphaFoldDB" id="A0A5C6BH89"/>
<sequence length="79" mass="9037">MAIDNHGSILEDRPSIHQIILDPRRACDADASIDTCRDRDPPPVADRRDRFARGVEFPDQPQNIGITSQFIRHKATWDE</sequence>
<accession>A0A5C6BH89</accession>
<dbReference type="Proteomes" id="UP000319908">
    <property type="component" value="Unassembled WGS sequence"/>
</dbReference>
<evidence type="ECO:0000313" key="1">
    <source>
        <dbReference type="EMBL" id="TWU11037.1"/>
    </source>
</evidence>
<reference evidence="1 2" key="1">
    <citation type="journal article" date="2020" name="Antonie Van Leeuwenhoek">
        <title>Rhodopirellula heiligendammensis sp. nov., Rhodopirellula pilleata sp. nov., and Rhodopirellula solitaria sp. nov. isolated from natural or artificial marine surfaces in Northern Germany and California, USA, and emended description of the genus Rhodopirellula.</title>
        <authorList>
            <person name="Kallscheuer N."/>
            <person name="Wiegand S."/>
            <person name="Jogler M."/>
            <person name="Boedeker C."/>
            <person name="Peeters S.H."/>
            <person name="Rast P."/>
            <person name="Heuer A."/>
            <person name="Jetten M.S.M."/>
            <person name="Rohde M."/>
            <person name="Jogler C."/>
        </authorList>
    </citation>
    <scope>NUCLEOTIDE SEQUENCE [LARGE SCALE GENOMIC DNA]</scope>
    <source>
        <strain evidence="1 2">Poly21</strain>
    </source>
</reference>
<proteinExistence type="predicted"/>
<dbReference type="EMBL" id="SJPU01000003">
    <property type="protein sequence ID" value="TWU11037.1"/>
    <property type="molecule type" value="Genomic_DNA"/>
</dbReference>
<protein>
    <submittedName>
        <fullName evidence="1">Uncharacterized protein</fullName>
    </submittedName>
</protein>